<comment type="similarity">
    <text evidence="1">Belongs to the ABC transporter superfamily.</text>
</comment>
<dbReference type="PROSITE" id="PS50893">
    <property type="entry name" value="ABC_TRANSPORTER_2"/>
    <property type="match status" value="1"/>
</dbReference>
<dbReference type="GO" id="GO:0015807">
    <property type="term" value="P:L-amino acid transport"/>
    <property type="evidence" value="ECO:0007669"/>
    <property type="project" value="TreeGrafter"/>
</dbReference>
<dbReference type="PANTHER" id="PTHR43820">
    <property type="entry name" value="HIGH-AFFINITY BRANCHED-CHAIN AMINO ACID TRANSPORT ATP-BINDING PROTEIN LIVF"/>
    <property type="match status" value="1"/>
</dbReference>
<dbReference type="AlphaFoldDB" id="A0A6M7U110"/>
<dbReference type="Proteomes" id="UP000093737">
    <property type="component" value="Unassembled WGS sequence"/>
</dbReference>
<reference evidence="6 7" key="1">
    <citation type="submission" date="2016-05" db="EMBL/GenBank/DDBJ databases">
        <authorList>
            <person name="Ramsay J.P."/>
        </authorList>
    </citation>
    <scope>NUCLEOTIDE SEQUENCE [LARGE SCALE GENOMIC DNA]</scope>
    <source>
        <strain evidence="6 7">NZP2042</strain>
    </source>
</reference>
<dbReference type="InterPro" id="IPR003593">
    <property type="entry name" value="AAA+_ATPase"/>
</dbReference>
<keyword evidence="5" id="KW-0029">Amino-acid transport</keyword>
<name>A0A6M7U110_RHILI</name>
<dbReference type="EMBL" id="LYTK01000021">
    <property type="protein sequence ID" value="OBQ60950.1"/>
    <property type="molecule type" value="Genomic_DNA"/>
</dbReference>
<proteinExistence type="inferred from homology"/>
<dbReference type="RefSeq" id="WP_056566218.1">
    <property type="nucleotide sequence ID" value="NZ_CP033334.1"/>
</dbReference>
<dbReference type="InterPro" id="IPR003439">
    <property type="entry name" value="ABC_transporter-like_ATP-bd"/>
</dbReference>
<dbReference type="SUPFAM" id="SSF52540">
    <property type="entry name" value="P-loop containing nucleoside triphosphate hydrolases"/>
    <property type="match status" value="1"/>
</dbReference>
<keyword evidence="2" id="KW-0813">Transport</keyword>
<dbReference type="CDD" id="cd03224">
    <property type="entry name" value="ABC_TM1139_LivF_branched"/>
    <property type="match status" value="1"/>
</dbReference>
<dbReference type="GO" id="GO:0016887">
    <property type="term" value="F:ATP hydrolysis activity"/>
    <property type="evidence" value="ECO:0007669"/>
    <property type="project" value="InterPro"/>
</dbReference>
<gene>
    <name evidence="6" type="ORF">A8145_23910</name>
</gene>
<dbReference type="SMART" id="SM00382">
    <property type="entry name" value="AAA"/>
    <property type="match status" value="1"/>
</dbReference>
<evidence type="ECO:0000256" key="2">
    <source>
        <dbReference type="ARBA" id="ARBA00022448"/>
    </source>
</evidence>
<evidence type="ECO:0000256" key="1">
    <source>
        <dbReference type="ARBA" id="ARBA00005417"/>
    </source>
</evidence>
<accession>A0A6M7U110</accession>
<protein>
    <submittedName>
        <fullName evidence="6">ABC transporter ATP-binding protein</fullName>
    </submittedName>
</protein>
<dbReference type="InterPro" id="IPR027417">
    <property type="entry name" value="P-loop_NTPase"/>
</dbReference>
<organism evidence="6 7">
    <name type="scientific">Rhizobium loti</name>
    <name type="common">Mesorhizobium loti</name>
    <dbReference type="NCBI Taxonomy" id="381"/>
    <lineage>
        <taxon>Bacteria</taxon>
        <taxon>Pseudomonadati</taxon>
        <taxon>Pseudomonadota</taxon>
        <taxon>Alphaproteobacteria</taxon>
        <taxon>Hyphomicrobiales</taxon>
        <taxon>Phyllobacteriaceae</taxon>
        <taxon>Mesorhizobium</taxon>
    </lineage>
</organism>
<evidence type="ECO:0000313" key="6">
    <source>
        <dbReference type="EMBL" id="OBQ60950.1"/>
    </source>
</evidence>
<dbReference type="Gene3D" id="3.40.50.300">
    <property type="entry name" value="P-loop containing nucleotide triphosphate hydrolases"/>
    <property type="match status" value="1"/>
</dbReference>
<dbReference type="PANTHER" id="PTHR43820:SF4">
    <property type="entry name" value="HIGH-AFFINITY BRANCHED-CHAIN AMINO ACID TRANSPORT ATP-BINDING PROTEIN LIVF"/>
    <property type="match status" value="1"/>
</dbReference>
<evidence type="ECO:0000313" key="7">
    <source>
        <dbReference type="Proteomes" id="UP000093737"/>
    </source>
</evidence>
<dbReference type="InterPro" id="IPR052156">
    <property type="entry name" value="BCAA_Transport_ATP-bd_LivF"/>
</dbReference>
<keyword evidence="4 6" id="KW-0067">ATP-binding</keyword>
<dbReference type="Pfam" id="PF00005">
    <property type="entry name" value="ABC_tran"/>
    <property type="match status" value="1"/>
</dbReference>
<evidence type="ECO:0000256" key="4">
    <source>
        <dbReference type="ARBA" id="ARBA00022840"/>
    </source>
</evidence>
<keyword evidence="3" id="KW-0547">Nucleotide-binding</keyword>
<evidence type="ECO:0000256" key="3">
    <source>
        <dbReference type="ARBA" id="ARBA00022741"/>
    </source>
</evidence>
<sequence length="242" mass="25834">MLEIRGLTAGYGRLAALKSVDLEVRKGEIIFVVGPNGAGKSTLLKSISGLMAPTGGTLVLNGESIAGQAPEKLCRKGLALVPEGRSIFRTLTVRENLLLGGMVRKGKAEAAADLERVLETFPILRNRYRGVAGHLSGGEQQQLAIARAILQRPSLMMIDEPSLGLAPLVIDQVYESLRQLNASGLSLLVVEQSTARILDLASRIYVLRNGHVALEGSASELADGHALEEAYFGYGDRQTAHP</sequence>
<dbReference type="GO" id="GO:0015658">
    <property type="term" value="F:branched-chain amino acid transmembrane transporter activity"/>
    <property type="evidence" value="ECO:0007669"/>
    <property type="project" value="TreeGrafter"/>
</dbReference>
<evidence type="ECO:0000256" key="5">
    <source>
        <dbReference type="ARBA" id="ARBA00022970"/>
    </source>
</evidence>
<comment type="caution">
    <text evidence="6">The sequence shown here is derived from an EMBL/GenBank/DDBJ whole genome shotgun (WGS) entry which is preliminary data.</text>
</comment>
<dbReference type="GO" id="GO:0005524">
    <property type="term" value="F:ATP binding"/>
    <property type="evidence" value="ECO:0007669"/>
    <property type="project" value="UniProtKB-KW"/>
</dbReference>